<reference evidence="2 3" key="1">
    <citation type="submission" date="2019-05" db="EMBL/GenBank/DDBJ databases">
        <title>Another draft genome of Portunus trituberculatus and its Hox gene families provides insights of decapod evolution.</title>
        <authorList>
            <person name="Jeong J.-H."/>
            <person name="Song I."/>
            <person name="Kim S."/>
            <person name="Choi T."/>
            <person name="Kim D."/>
            <person name="Ryu S."/>
            <person name="Kim W."/>
        </authorList>
    </citation>
    <scope>NUCLEOTIDE SEQUENCE [LARGE SCALE GENOMIC DNA]</scope>
    <source>
        <tissue evidence="2">Muscle</tissue>
    </source>
</reference>
<gene>
    <name evidence="2" type="ORF">E2C01_088213</name>
</gene>
<feature type="region of interest" description="Disordered" evidence="1">
    <location>
        <begin position="1"/>
        <end position="34"/>
    </location>
</feature>
<accession>A0A5B7JLB3</accession>
<keyword evidence="3" id="KW-1185">Reference proteome</keyword>
<evidence type="ECO:0000313" key="2">
    <source>
        <dbReference type="EMBL" id="MPC93094.1"/>
    </source>
</evidence>
<feature type="compositionally biased region" description="Basic and acidic residues" evidence="1">
    <location>
        <begin position="1"/>
        <end position="10"/>
    </location>
</feature>
<organism evidence="2 3">
    <name type="scientific">Portunus trituberculatus</name>
    <name type="common">Swimming crab</name>
    <name type="synonym">Neptunus trituberculatus</name>
    <dbReference type="NCBI Taxonomy" id="210409"/>
    <lineage>
        <taxon>Eukaryota</taxon>
        <taxon>Metazoa</taxon>
        <taxon>Ecdysozoa</taxon>
        <taxon>Arthropoda</taxon>
        <taxon>Crustacea</taxon>
        <taxon>Multicrustacea</taxon>
        <taxon>Malacostraca</taxon>
        <taxon>Eumalacostraca</taxon>
        <taxon>Eucarida</taxon>
        <taxon>Decapoda</taxon>
        <taxon>Pleocyemata</taxon>
        <taxon>Brachyura</taxon>
        <taxon>Eubrachyura</taxon>
        <taxon>Portunoidea</taxon>
        <taxon>Portunidae</taxon>
        <taxon>Portuninae</taxon>
        <taxon>Portunus</taxon>
    </lineage>
</organism>
<proteinExistence type="predicted"/>
<sequence length="66" mass="7338">MKATRDHCERLLNTPKPREASTLATNGDTSQTPQLTSCCLHALNRQVTEMRGGMDSTRIVLKTTNH</sequence>
<protein>
    <submittedName>
        <fullName evidence="2">Uncharacterized protein</fullName>
    </submittedName>
</protein>
<dbReference type="EMBL" id="VSRR010093583">
    <property type="protein sequence ID" value="MPC93094.1"/>
    <property type="molecule type" value="Genomic_DNA"/>
</dbReference>
<evidence type="ECO:0000256" key="1">
    <source>
        <dbReference type="SAM" id="MobiDB-lite"/>
    </source>
</evidence>
<dbReference type="AlphaFoldDB" id="A0A5B7JLB3"/>
<dbReference type="Proteomes" id="UP000324222">
    <property type="component" value="Unassembled WGS sequence"/>
</dbReference>
<evidence type="ECO:0000313" key="3">
    <source>
        <dbReference type="Proteomes" id="UP000324222"/>
    </source>
</evidence>
<comment type="caution">
    <text evidence="2">The sequence shown here is derived from an EMBL/GenBank/DDBJ whole genome shotgun (WGS) entry which is preliminary data.</text>
</comment>
<feature type="compositionally biased region" description="Polar residues" evidence="1">
    <location>
        <begin position="22"/>
        <end position="34"/>
    </location>
</feature>
<name>A0A5B7JLB3_PORTR</name>